<dbReference type="EMBL" id="MU003527">
    <property type="protein sequence ID" value="KAF2465833.1"/>
    <property type="molecule type" value="Genomic_DNA"/>
</dbReference>
<dbReference type="Proteomes" id="UP000799755">
    <property type="component" value="Unassembled WGS sequence"/>
</dbReference>
<name>A0ACB6QGZ3_9PLEO</name>
<keyword evidence="2" id="KW-1185">Reference proteome</keyword>
<organism evidence="1 2">
    <name type="scientific">Lindgomyces ingoldianus</name>
    <dbReference type="NCBI Taxonomy" id="673940"/>
    <lineage>
        <taxon>Eukaryota</taxon>
        <taxon>Fungi</taxon>
        <taxon>Dikarya</taxon>
        <taxon>Ascomycota</taxon>
        <taxon>Pezizomycotina</taxon>
        <taxon>Dothideomycetes</taxon>
        <taxon>Pleosporomycetidae</taxon>
        <taxon>Pleosporales</taxon>
        <taxon>Lindgomycetaceae</taxon>
        <taxon>Lindgomyces</taxon>
    </lineage>
</organism>
<gene>
    <name evidence="1" type="ORF">BDR25DRAFT_359989</name>
</gene>
<evidence type="ECO:0000313" key="2">
    <source>
        <dbReference type="Proteomes" id="UP000799755"/>
    </source>
</evidence>
<sequence>MGQVAEQLDEACEDKACKDKARKDRASFSALISKHKPPSPQQPAFNRLKLPKILYNYRKRTVLLGVLTVGHTDDKHQQKVISKIVSGSASGTSNLSKLKKIFEPQYTSESIYFGIEKHFPLPTVEAISAKRTTSNLAKDTTIEALEH</sequence>
<comment type="caution">
    <text evidence="1">The sequence shown here is derived from an EMBL/GenBank/DDBJ whole genome shotgun (WGS) entry which is preliminary data.</text>
</comment>
<proteinExistence type="predicted"/>
<reference evidence="1" key="1">
    <citation type="journal article" date="2020" name="Stud. Mycol.">
        <title>101 Dothideomycetes genomes: a test case for predicting lifestyles and emergence of pathogens.</title>
        <authorList>
            <person name="Haridas S."/>
            <person name="Albert R."/>
            <person name="Binder M."/>
            <person name="Bloem J."/>
            <person name="Labutti K."/>
            <person name="Salamov A."/>
            <person name="Andreopoulos B."/>
            <person name="Baker S."/>
            <person name="Barry K."/>
            <person name="Bills G."/>
            <person name="Bluhm B."/>
            <person name="Cannon C."/>
            <person name="Castanera R."/>
            <person name="Culley D."/>
            <person name="Daum C."/>
            <person name="Ezra D."/>
            <person name="Gonzalez J."/>
            <person name="Henrissat B."/>
            <person name="Kuo A."/>
            <person name="Liang C."/>
            <person name="Lipzen A."/>
            <person name="Lutzoni F."/>
            <person name="Magnuson J."/>
            <person name="Mondo S."/>
            <person name="Nolan M."/>
            <person name="Ohm R."/>
            <person name="Pangilinan J."/>
            <person name="Park H.-J."/>
            <person name="Ramirez L."/>
            <person name="Alfaro M."/>
            <person name="Sun H."/>
            <person name="Tritt A."/>
            <person name="Yoshinaga Y."/>
            <person name="Zwiers L.-H."/>
            <person name="Turgeon B."/>
            <person name="Goodwin S."/>
            <person name="Spatafora J."/>
            <person name="Crous P."/>
            <person name="Grigoriev I."/>
        </authorList>
    </citation>
    <scope>NUCLEOTIDE SEQUENCE</scope>
    <source>
        <strain evidence="1">ATCC 200398</strain>
    </source>
</reference>
<accession>A0ACB6QGZ3</accession>
<protein>
    <submittedName>
        <fullName evidence="1">Uncharacterized protein</fullName>
    </submittedName>
</protein>
<evidence type="ECO:0000313" key="1">
    <source>
        <dbReference type="EMBL" id="KAF2465833.1"/>
    </source>
</evidence>